<reference evidence="1 2" key="1">
    <citation type="journal article" date="2023" name="Science">
        <title>Complex scaffold remodeling in plant triterpene biosynthesis.</title>
        <authorList>
            <person name="De La Pena R."/>
            <person name="Hodgson H."/>
            <person name="Liu J.C."/>
            <person name="Stephenson M.J."/>
            <person name="Martin A.C."/>
            <person name="Owen C."/>
            <person name="Harkess A."/>
            <person name="Leebens-Mack J."/>
            <person name="Jimenez L.E."/>
            <person name="Osbourn A."/>
            <person name="Sattely E.S."/>
        </authorList>
    </citation>
    <scope>NUCLEOTIDE SEQUENCE [LARGE SCALE GENOMIC DNA]</scope>
    <source>
        <strain evidence="2">cv. JPN11</strain>
        <tissue evidence="1">Leaf</tissue>
    </source>
</reference>
<sequence>MFSFNDFPSSFKDFPSTSTLFSWYASTTASVMMIRTMFNDLLPEVVRTYLCSFFLNIFKRGSNELTLVIEESTSFSQNQIYEASDAYLSTKITSKTKRVKICKTPYQKNITVRLEKNEEIVDTFEGVELTWRHVCFDPAHRLNNPARLMQYPVRPEKKAFELTFHQKNKDMVFNSYMPFVLQKANAISEEERSLSMYTLSKMEVDKSIKWASINLEHPATFDTIAMEPKLKRNLIEDLNRFLRRKDFYKRVGRAWKRGYLLYGPPGTGKSSLVAAMANYLKFDVYDLQLASIMHDSDLRKLLLQTGNRSILVIEDIDCSADLTDRRNGSTLPEASCPDDEEDDDQPDSVGGKRSMLTLSGLLNFIDGLWSSCGDERIIVFTTNHKERLDPALLRPGRMDMHIHMSYCTPSGFRLLASNYLGISGEHNLFGEIDGLLRINQVTPAQVAEVLMKSEDADVALRGFVKKLKRKDFNEDVEGDIGEASEVETIETQMQHTENSCQKARRKKKGKGKKKIQAAS</sequence>
<accession>A0ACC1XSE1</accession>
<evidence type="ECO:0000313" key="1">
    <source>
        <dbReference type="EMBL" id="KAJ4714325.1"/>
    </source>
</evidence>
<protein>
    <submittedName>
        <fullName evidence="1">AAA-ATPase</fullName>
    </submittedName>
</protein>
<comment type="caution">
    <text evidence="1">The sequence shown here is derived from an EMBL/GenBank/DDBJ whole genome shotgun (WGS) entry which is preliminary data.</text>
</comment>
<dbReference type="Proteomes" id="UP001164539">
    <property type="component" value="Chromosome 7"/>
</dbReference>
<organism evidence="1 2">
    <name type="scientific">Melia azedarach</name>
    <name type="common">Chinaberry tree</name>
    <dbReference type="NCBI Taxonomy" id="155640"/>
    <lineage>
        <taxon>Eukaryota</taxon>
        <taxon>Viridiplantae</taxon>
        <taxon>Streptophyta</taxon>
        <taxon>Embryophyta</taxon>
        <taxon>Tracheophyta</taxon>
        <taxon>Spermatophyta</taxon>
        <taxon>Magnoliopsida</taxon>
        <taxon>eudicotyledons</taxon>
        <taxon>Gunneridae</taxon>
        <taxon>Pentapetalae</taxon>
        <taxon>rosids</taxon>
        <taxon>malvids</taxon>
        <taxon>Sapindales</taxon>
        <taxon>Meliaceae</taxon>
        <taxon>Melia</taxon>
    </lineage>
</organism>
<gene>
    <name evidence="1" type="ORF">OWV82_012827</name>
</gene>
<proteinExistence type="predicted"/>
<name>A0ACC1XSE1_MELAZ</name>
<dbReference type="EMBL" id="CM051400">
    <property type="protein sequence ID" value="KAJ4714325.1"/>
    <property type="molecule type" value="Genomic_DNA"/>
</dbReference>
<evidence type="ECO:0000313" key="2">
    <source>
        <dbReference type="Proteomes" id="UP001164539"/>
    </source>
</evidence>
<keyword evidence="2" id="KW-1185">Reference proteome</keyword>